<dbReference type="OrthoDB" id="564699at2"/>
<name>A0A3L7AH32_9HYPH</name>
<gene>
    <name evidence="1" type="ORF">D9R14_07430</name>
</gene>
<dbReference type="AlphaFoldDB" id="A0A3L7AH32"/>
<dbReference type="InterPro" id="IPR021251">
    <property type="entry name" value="DUF2793"/>
</dbReference>
<reference evidence="1 2" key="1">
    <citation type="submission" date="2018-10" db="EMBL/GenBank/DDBJ databases">
        <title>Xanthobacter tagetidis genome sequencing and assembly.</title>
        <authorList>
            <person name="Maclea K.S."/>
            <person name="Goen A.E."/>
            <person name="Fatima S.A."/>
        </authorList>
    </citation>
    <scope>NUCLEOTIDE SEQUENCE [LARGE SCALE GENOMIC DNA]</scope>
    <source>
        <strain evidence="1 2">ATCC 700314</strain>
    </source>
</reference>
<accession>A0A3L7AH32</accession>
<dbReference type="EMBL" id="RCTF01000005">
    <property type="protein sequence ID" value="RLP79487.1"/>
    <property type="molecule type" value="Genomic_DNA"/>
</dbReference>
<evidence type="ECO:0000313" key="1">
    <source>
        <dbReference type="EMBL" id="RLP79487.1"/>
    </source>
</evidence>
<evidence type="ECO:0000313" key="2">
    <source>
        <dbReference type="Proteomes" id="UP000269692"/>
    </source>
</evidence>
<comment type="caution">
    <text evidence="1">The sequence shown here is derived from an EMBL/GenBank/DDBJ whole genome shotgun (WGS) entry which is preliminary data.</text>
</comment>
<proteinExistence type="predicted"/>
<dbReference type="Proteomes" id="UP000269692">
    <property type="component" value="Unassembled WGS sequence"/>
</dbReference>
<dbReference type="Pfam" id="PF10983">
    <property type="entry name" value="DUF2793"/>
    <property type="match status" value="1"/>
</dbReference>
<organism evidence="1 2">
    <name type="scientific">Xanthobacter tagetidis</name>
    <dbReference type="NCBI Taxonomy" id="60216"/>
    <lineage>
        <taxon>Bacteria</taxon>
        <taxon>Pseudomonadati</taxon>
        <taxon>Pseudomonadota</taxon>
        <taxon>Alphaproteobacteria</taxon>
        <taxon>Hyphomicrobiales</taxon>
        <taxon>Xanthobacteraceae</taxon>
        <taxon>Xanthobacter</taxon>
    </lineage>
</organism>
<dbReference type="RefSeq" id="WP_121622697.1">
    <property type="nucleotide sequence ID" value="NZ_JACIIW010000001.1"/>
</dbReference>
<sequence>MTFAMTYAAGTISVANGSTAVTGSGVTWTTIREGDSLIDPATGARGIIASIEDTSGALTLLDPWPGTSLTSDPYRIVYDSPARRSGVSVSAAVEELVANQVLLLSRRADYLVTDALLDMPPGSPTVGDVYLIGSSPSAAWSGKAGYLATWTAAAAWAFTAPEAGMRVVDLSVDPPAFYFRGTSAWTIEAVPASGVVAGTYGSATESPVLTIGADGRVTDASTAKTAGKRTITVPAPQFTGFGASAGTVAPAAGFTYPSVNFDSTILEYAVALLPMPKSWDGGSLICKIGWAPSDSNSGGVVWGIQAAITNPADSTNTLALAFGTAQAVASPAPGNANRLQVATPPAVTASGTLAADGVLRLQIVRYPSDASDTYGADAKLMYVQVTYTEDAATDD</sequence>
<protein>
    <submittedName>
        <fullName evidence="1">DUF2793 domain-containing protein</fullName>
    </submittedName>
</protein>
<keyword evidence="2" id="KW-1185">Reference proteome</keyword>